<evidence type="ECO:0000313" key="4">
    <source>
        <dbReference type="Proteomes" id="UP001069802"/>
    </source>
</evidence>
<dbReference type="PRINTS" id="PR00081">
    <property type="entry name" value="GDHRDH"/>
</dbReference>
<evidence type="ECO:0000256" key="2">
    <source>
        <dbReference type="ARBA" id="ARBA00023002"/>
    </source>
</evidence>
<evidence type="ECO:0000313" key="3">
    <source>
        <dbReference type="EMBL" id="MCZ4282180.1"/>
    </source>
</evidence>
<dbReference type="InterPro" id="IPR036291">
    <property type="entry name" value="NAD(P)-bd_dom_sf"/>
</dbReference>
<dbReference type="Gene3D" id="3.40.50.720">
    <property type="entry name" value="NAD(P)-binding Rossmann-like Domain"/>
    <property type="match status" value="1"/>
</dbReference>
<dbReference type="Pfam" id="PF13561">
    <property type="entry name" value="adh_short_C2"/>
    <property type="match status" value="1"/>
</dbReference>
<name>A0ABT4LMR4_9PROT</name>
<reference evidence="3" key="1">
    <citation type="submission" date="2022-12" db="EMBL/GenBank/DDBJ databases">
        <title>Bacterial isolates from different developmental stages of Nematostella vectensis.</title>
        <authorList>
            <person name="Fraune S."/>
        </authorList>
    </citation>
    <scope>NUCLEOTIDE SEQUENCE</scope>
    <source>
        <strain evidence="3">G21630-S1</strain>
    </source>
</reference>
<dbReference type="EMBL" id="JAPWGY010000006">
    <property type="protein sequence ID" value="MCZ4282180.1"/>
    <property type="molecule type" value="Genomic_DNA"/>
</dbReference>
<dbReference type="PANTHER" id="PTHR24321">
    <property type="entry name" value="DEHYDROGENASES, SHORT CHAIN"/>
    <property type="match status" value="1"/>
</dbReference>
<protein>
    <submittedName>
        <fullName evidence="3">SDR family oxidoreductase</fullName>
    </submittedName>
</protein>
<dbReference type="Proteomes" id="UP001069802">
    <property type="component" value="Unassembled WGS sequence"/>
</dbReference>
<comment type="similarity">
    <text evidence="1">Belongs to the short-chain dehydrogenases/reductases (SDR) family.</text>
</comment>
<organism evidence="3 4">
    <name type="scientific">Kiloniella laminariae</name>
    <dbReference type="NCBI Taxonomy" id="454162"/>
    <lineage>
        <taxon>Bacteria</taxon>
        <taxon>Pseudomonadati</taxon>
        <taxon>Pseudomonadota</taxon>
        <taxon>Alphaproteobacteria</taxon>
        <taxon>Rhodospirillales</taxon>
        <taxon>Kiloniellaceae</taxon>
        <taxon>Kiloniella</taxon>
    </lineage>
</organism>
<dbReference type="PANTHER" id="PTHR24321:SF8">
    <property type="entry name" value="ESTRADIOL 17-BETA-DEHYDROGENASE 8-RELATED"/>
    <property type="match status" value="1"/>
</dbReference>
<dbReference type="SUPFAM" id="SSF51735">
    <property type="entry name" value="NAD(P)-binding Rossmann-fold domains"/>
    <property type="match status" value="1"/>
</dbReference>
<keyword evidence="2" id="KW-0560">Oxidoreductase</keyword>
<gene>
    <name evidence="3" type="ORF">O4H49_15430</name>
</gene>
<dbReference type="RefSeq" id="WP_269424331.1">
    <property type="nucleotide sequence ID" value="NZ_JAPWGY010000006.1"/>
</dbReference>
<dbReference type="CDD" id="cd05233">
    <property type="entry name" value="SDR_c"/>
    <property type="match status" value="1"/>
</dbReference>
<dbReference type="PRINTS" id="PR00080">
    <property type="entry name" value="SDRFAMILY"/>
</dbReference>
<accession>A0ABT4LMR4</accession>
<dbReference type="InterPro" id="IPR020904">
    <property type="entry name" value="Sc_DH/Rdtase_CS"/>
</dbReference>
<sequence>MARGQHEGRRVLVTAGAAGIGKAAAEVFLREGARVHICDIDQAALNAFEGGTRLSKSLLDVTDEAAVSALFEKEIAELGGLDVLVNNAGIAGPAGALETLDYREWQRCVSVNIDSQFLFSRAAIPLMKQQESGAIINLSSTAGLFGFPMRSPYAAAKWAVIGLTKTMAMELGPFGIRVNAIAPGSVAGPRMDRVIDATAKAQGVLPEEVRRNFESQVSLRTFVTASDIANMISFACSEAGARISGQVLAVDGHTENLSS</sequence>
<dbReference type="InterPro" id="IPR002347">
    <property type="entry name" value="SDR_fam"/>
</dbReference>
<dbReference type="PROSITE" id="PS00061">
    <property type="entry name" value="ADH_SHORT"/>
    <property type="match status" value="1"/>
</dbReference>
<evidence type="ECO:0000256" key="1">
    <source>
        <dbReference type="ARBA" id="ARBA00006484"/>
    </source>
</evidence>
<keyword evidence="4" id="KW-1185">Reference proteome</keyword>
<proteinExistence type="inferred from homology"/>
<comment type="caution">
    <text evidence="3">The sequence shown here is derived from an EMBL/GenBank/DDBJ whole genome shotgun (WGS) entry which is preliminary data.</text>
</comment>
<dbReference type="NCBIfam" id="NF009466">
    <property type="entry name" value="PRK12826.1-2"/>
    <property type="match status" value="1"/>
</dbReference>